<dbReference type="InterPro" id="IPR052019">
    <property type="entry name" value="F420H2_bilvrd_red/Heme_oxyg"/>
</dbReference>
<dbReference type="RefSeq" id="WP_188836156.1">
    <property type="nucleotide sequence ID" value="NZ_BMHI01000002.1"/>
</dbReference>
<protein>
    <submittedName>
        <fullName evidence="4">PPOX class F420-dependent enzyme</fullName>
    </submittedName>
</protein>
<evidence type="ECO:0000256" key="2">
    <source>
        <dbReference type="SAM" id="MobiDB-lite"/>
    </source>
</evidence>
<dbReference type="NCBIfam" id="TIGR03618">
    <property type="entry name" value="Rv1155_F420"/>
    <property type="match status" value="1"/>
</dbReference>
<feature type="region of interest" description="Disordered" evidence="2">
    <location>
        <begin position="1"/>
        <end position="22"/>
    </location>
</feature>
<dbReference type="PANTHER" id="PTHR35176:SF1">
    <property type="entry name" value="F420H(2)-DEPENDENT BILIVERDIN REDUCTASE"/>
    <property type="match status" value="1"/>
</dbReference>
<dbReference type="GO" id="GO:0005829">
    <property type="term" value="C:cytosol"/>
    <property type="evidence" value="ECO:0007669"/>
    <property type="project" value="TreeGrafter"/>
</dbReference>
<dbReference type="EMBL" id="BMHI01000002">
    <property type="protein sequence ID" value="GGB24369.1"/>
    <property type="molecule type" value="Genomic_DNA"/>
</dbReference>
<dbReference type="Proteomes" id="UP000636793">
    <property type="component" value="Unassembled WGS sequence"/>
</dbReference>
<reference evidence="4" key="1">
    <citation type="journal article" date="2014" name="Int. J. Syst. Evol. Microbiol.">
        <title>Complete genome sequence of Corynebacterium casei LMG S-19264T (=DSM 44701T), isolated from a smear-ripened cheese.</title>
        <authorList>
            <consortium name="US DOE Joint Genome Institute (JGI-PGF)"/>
            <person name="Walter F."/>
            <person name="Albersmeier A."/>
            <person name="Kalinowski J."/>
            <person name="Ruckert C."/>
        </authorList>
    </citation>
    <scope>NUCLEOTIDE SEQUENCE</scope>
    <source>
        <strain evidence="4">CGMCC 1.15085</strain>
    </source>
</reference>
<gene>
    <name evidence="4" type="ORF">GCM10011492_12900</name>
</gene>
<dbReference type="AlphaFoldDB" id="A0A916T0F3"/>
<evidence type="ECO:0000259" key="3">
    <source>
        <dbReference type="Pfam" id="PF01243"/>
    </source>
</evidence>
<proteinExistence type="predicted"/>
<keyword evidence="5" id="KW-1185">Reference proteome</keyword>
<organism evidence="4 5">
    <name type="scientific">Flexivirga endophytica</name>
    <dbReference type="NCBI Taxonomy" id="1849103"/>
    <lineage>
        <taxon>Bacteria</taxon>
        <taxon>Bacillati</taxon>
        <taxon>Actinomycetota</taxon>
        <taxon>Actinomycetes</taxon>
        <taxon>Micrococcales</taxon>
        <taxon>Dermacoccaceae</taxon>
        <taxon>Flexivirga</taxon>
    </lineage>
</organism>
<evidence type="ECO:0000313" key="5">
    <source>
        <dbReference type="Proteomes" id="UP000636793"/>
    </source>
</evidence>
<dbReference type="InterPro" id="IPR019920">
    <property type="entry name" value="F420-binding_dom_put"/>
</dbReference>
<comment type="caution">
    <text evidence="4">The sequence shown here is derived from an EMBL/GenBank/DDBJ whole genome shotgun (WGS) entry which is preliminary data.</text>
</comment>
<dbReference type="InterPro" id="IPR012349">
    <property type="entry name" value="Split_barrel_FMN-bd"/>
</dbReference>
<reference evidence="4" key="2">
    <citation type="submission" date="2020-09" db="EMBL/GenBank/DDBJ databases">
        <authorList>
            <person name="Sun Q."/>
            <person name="Zhou Y."/>
        </authorList>
    </citation>
    <scope>NUCLEOTIDE SEQUENCE</scope>
    <source>
        <strain evidence="4">CGMCC 1.15085</strain>
    </source>
</reference>
<evidence type="ECO:0000313" key="4">
    <source>
        <dbReference type="EMBL" id="GGB24369.1"/>
    </source>
</evidence>
<evidence type="ECO:0000256" key="1">
    <source>
        <dbReference type="ARBA" id="ARBA00023002"/>
    </source>
</evidence>
<name>A0A916T0F3_9MICO</name>
<dbReference type="Gene3D" id="2.30.110.10">
    <property type="entry name" value="Electron Transport, Fmn-binding Protein, Chain A"/>
    <property type="match status" value="1"/>
</dbReference>
<feature type="domain" description="Pyridoxamine 5'-phosphate oxidase N-terminal" evidence="3">
    <location>
        <begin position="25"/>
        <end position="142"/>
    </location>
</feature>
<keyword evidence="1" id="KW-0560">Oxidoreductase</keyword>
<dbReference type="PANTHER" id="PTHR35176">
    <property type="entry name" value="HEME OXYGENASE HI_0854-RELATED"/>
    <property type="match status" value="1"/>
</dbReference>
<dbReference type="GO" id="GO:0070967">
    <property type="term" value="F:coenzyme F420 binding"/>
    <property type="evidence" value="ECO:0007669"/>
    <property type="project" value="TreeGrafter"/>
</dbReference>
<accession>A0A916T0F3</accession>
<dbReference type="InterPro" id="IPR011576">
    <property type="entry name" value="Pyridox_Oxase_N"/>
</dbReference>
<dbReference type="Pfam" id="PF01243">
    <property type="entry name" value="PNPOx_N"/>
    <property type="match status" value="1"/>
</dbReference>
<sequence>MTERSAADATTPRRRSTHRLPLGDPEVQEFWAERHLATLTTLTSDGRPHTVPVAPVLDADNGALRILASRRSRKVRNVTEAGDEPWVSVCQVDGRRWCTANGTAEVLTDDESVQHAEKVYAERFRVPRPNPERVVLFVTIDHLIGSL</sequence>
<dbReference type="GO" id="GO:0016627">
    <property type="term" value="F:oxidoreductase activity, acting on the CH-CH group of donors"/>
    <property type="evidence" value="ECO:0007669"/>
    <property type="project" value="TreeGrafter"/>
</dbReference>
<dbReference type="SUPFAM" id="SSF50475">
    <property type="entry name" value="FMN-binding split barrel"/>
    <property type="match status" value="1"/>
</dbReference>